<dbReference type="Pfam" id="PF12833">
    <property type="entry name" value="HTH_18"/>
    <property type="match status" value="1"/>
</dbReference>
<evidence type="ECO:0000256" key="6">
    <source>
        <dbReference type="ARBA" id="ARBA00022723"/>
    </source>
</evidence>
<reference evidence="19 20" key="2">
    <citation type="journal article" date="2010" name="Stand. Genomic Sci.">
        <title>Complete genome sequence of Sebaldella termitidis type strain (NCTC 11300).</title>
        <authorList>
            <person name="Harmon-Smith M."/>
            <person name="Celia L."/>
            <person name="Chertkov O."/>
            <person name="Lapidus A."/>
            <person name="Copeland A."/>
            <person name="Glavina Del Rio T."/>
            <person name="Nolan M."/>
            <person name="Lucas S."/>
            <person name="Tice H."/>
            <person name="Cheng J.F."/>
            <person name="Han C."/>
            <person name="Detter J.C."/>
            <person name="Bruce D."/>
            <person name="Goodwin L."/>
            <person name="Pitluck S."/>
            <person name="Pati A."/>
            <person name="Liolios K."/>
            <person name="Ivanova N."/>
            <person name="Mavromatis K."/>
            <person name="Mikhailova N."/>
            <person name="Chen A."/>
            <person name="Palaniappan K."/>
            <person name="Land M."/>
            <person name="Hauser L."/>
            <person name="Chang Y.J."/>
            <person name="Jeffries C.D."/>
            <person name="Brettin T."/>
            <person name="Goker M."/>
            <person name="Beck B."/>
            <person name="Bristow J."/>
            <person name="Eisen J.A."/>
            <person name="Markowitz V."/>
            <person name="Hugenholtz P."/>
            <person name="Kyrpides N.C."/>
            <person name="Klenk H.P."/>
            <person name="Chen F."/>
        </authorList>
    </citation>
    <scope>NUCLEOTIDE SEQUENCE [LARGE SCALE GENOMIC DNA]</scope>
    <source>
        <strain evidence="20">ATCC 33386 / NCTC 11300</strain>
    </source>
</reference>
<comment type="cofactor">
    <cofactor evidence="17">
        <name>Zn(2+)</name>
        <dbReference type="ChEBI" id="CHEBI:29105"/>
    </cofactor>
    <text evidence="17">Binds 1 zinc ion per subunit.</text>
</comment>
<protein>
    <recommendedName>
        <fullName evidence="15">Methylated-DNA--protein-cysteine methyltransferase</fullName>
        <ecNumber evidence="15">2.1.1.63</ecNumber>
    </recommendedName>
    <alternativeName>
        <fullName evidence="15">6-O-methylguanine-DNA methyltransferase</fullName>
        <shortName evidence="15">MGMT</shortName>
    </alternativeName>
    <alternativeName>
        <fullName evidence="15">O-6-methylguanine-DNA-alkyltransferase</fullName>
    </alternativeName>
</protein>
<dbReference type="eggNOG" id="COG0350">
    <property type="taxonomic scope" value="Bacteria"/>
</dbReference>
<dbReference type="GO" id="GO:0043565">
    <property type="term" value="F:sequence-specific DNA binding"/>
    <property type="evidence" value="ECO:0007669"/>
    <property type="project" value="InterPro"/>
</dbReference>
<evidence type="ECO:0000256" key="17">
    <source>
        <dbReference type="PIRSR" id="PIRSR000409-3"/>
    </source>
</evidence>
<dbReference type="InterPro" id="IPR016221">
    <property type="entry name" value="Bifunct_regulatory_prot_Ada"/>
</dbReference>
<evidence type="ECO:0000313" key="20">
    <source>
        <dbReference type="Proteomes" id="UP000000845"/>
    </source>
</evidence>
<dbReference type="InterPro" id="IPR018060">
    <property type="entry name" value="HTH_AraC"/>
</dbReference>
<dbReference type="SUPFAM" id="SSF57884">
    <property type="entry name" value="Ada DNA repair protein, N-terminal domain (N-Ada 10)"/>
    <property type="match status" value="1"/>
</dbReference>
<comment type="subcellular location">
    <subcellularLocation>
        <location evidence="15">Cytoplasm</location>
    </subcellularLocation>
</comment>
<dbReference type="STRING" id="526218.Sterm_1108"/>
<sequence length="348" mass="39807">MKLKFEEMYNALLNKDSSYEGSFFAGIKTTGIFCRPTCTARKPKKENVEFFHTSKEAVLHGYRPCKVCHPLEHLGFTPEYIKIILKKLEKNPDEKLKDSDLNELNIEPNKVRRWFKKNLDITFHEYQRMLKINSALHQISGGEKIIDSAFDSGYNSLSGFSHAFKNATGSTPSDSAEINIINIMRFTTLLGPMTACATEKGIYLLEFSDRKNLNDELEYLKKTLHAKIIFGQNQYLDMLKEQIAEYFSGTRKIFDLPLHTPGTDFQNLVWKKLIDIPYGEHRSYKDQALAINKPKAVRAVGKANGSNRIAIIIPCHRIIGESGKLTGYAGGLWRKQWLLDFERKNSSL</sequence>
<dbReference type="EMBL" id="CP001739">
    <property type="protein sequence ID" value="ACZ07976.1"/>
    <property type="molecule type" value="Genomic_DNA"/>
</dbReference>
<proteinExistence type="inferred from homology"/>
<name>D1AFU1_SEBTE</name>
<dbReference type="HAMAP" id="MF_00772">
    <property type="entry name" value="OGT"/>
    <property type="match status" value="1"/>
</dbReference>
<dbReference type="InterPro" id="IPR009057">
    <property type="entry name" value="Homeodomain-like_sf"/>
</dbReference>
<dbReference type="SUPFAM" id="SSF46767">
    <property type="entry name" value="Methylated DNA-protein cysteine methyltransferase, C-terminal domain"/>
    <property type="match status" value="1"/>
</dbReference>
<accession>D1AFU1</accession>
<keyword evidence="10" id="KW-0238">DNA-binding</keyword>
<dbReference type="GO" id="GO:0005737">
    <property type="term" value="C:cytoplasm"/>
    <property type="evidence" value="ECO:0007669"/>
    <property type="project" value="UniProtKB-SubCell"/>
</dbReference>
<dbReference type="PROSITE" id="PS00041">
    <property type="entry name" value="HTH_ARAC_FAMILY_1"/>
    <property type="match status" value="1"/>
</dbReference>
<dbReference type="InterPro" id="IPR004026">
    <property type="entry name" value="Ada_DNA_repair_Zn-bd"/>
</dbReference>
<dbReference type="Pfam" id="PF02870">
    <property type="entry name" value="Methyltransf_1N"/>
    <property type="match status" value="1"/>
</dbReference>
<dbReference type="eggNOG" id="COG2169">
    <property type="taxonomic scope" value="Bacteria"/>
</dbReference>
<evidence type="ECO:0000256" key="5">
    <source>
        <dbReference type="ARBA" id="ARBA00022679"/>
    </source>
</evidence>
<dbReference type="GO" id="GO:0003700">
    <property type="term" value="F:DNA-binding transcription factor activity"/>
    <property type="evidence" value="ECO:0007669"/>
    <property type="project" value="InterPro"/>
</dbReference>
<feature type="active site" description="Nucleophile; methyl group acceptor from either O6-methylguanine or O4-methylthymine" evidence="16">
    <location>
        <position position="315"/>
    </location>
</feature>
<evidence type="ECO:0000313" key="19">
    <source>
        <dbReference type="EMBL" id="ACZ07976.1"/>
    </source>
</evidence>
<dbReference type="HOGENOM" id="CLU_000445_52_0_0"/>
<feature type="active site" description="Nucleophile; methyl group acceptor" evidence="15">
    <location>
        <position position="315"/>
    </location>
</feature>
<evidence type="ECO:0000256" key="9">
    <source>
        <dbReference type="ARBA" id="ARBA00023015"/>
    </source>
</evidence>
<comment type="catalytic activity">
    <reaction evidence="1 15">
        <text>a 4-O-methyl-thymidine in DNA + L-cysteinyl-[protein] = a thymidine in DNA + S-methyl-L-cysteinyl-[protein]</text>
        <dbReference type="Rhea" id="RHEA:53428"/>
        <dbReference type="Rhea" id="RHEA-COMP:10131"/>
        <dbReference type="Rhea" id="RHEA-COMP:10132"/>
        <dbReference type="Rhea" id="RHEA-COMP:13555"/>
        <dbReference type="Rhea" id="RHEA-COMP:13556"/>
        <dbReference type="ChEBI" id="CHEBI:29950"/>
        <dbReference type="ChEBI" id="CHEBI:82612"/>
        <dbReference type="ChEBI" id="CHEBI:137386"/>
        <dbReference type="ChEBI" id="CHEBI:137387"/>
        <dbReference type="EC" id="2.1.1.63"/>
    </reaction>
</comment>
<keyword evidence="6 17" id="KW-0479">Metal-binding</keyword>
<dbReference type="Gene3D" id="3.40.10.10">
    <property type="entry name" value="DNA Methylphosphotriester Repair Domain"/>
    <property type="match status" value="1"/>
</dbReference>
<gene>
    <name evidence="19" type="ordered locus">Sterm_1108</name>
</gene>
<dbReference type="PANTHER" id="PTHR10815">
    <property type="entry name" value="METHYLATED-DNA--PROTEIN-CYSTEINE METHYLTRANSFERASE"/>
    <property type="match status" value="1"/>
</dbReference>
<dbReference type="EC" id="2.1.1.63" evidence="15"/>
<feature type="active site" description="Nucleophile; methyl group acceptor from methylphosphotriester" evidence="16">
    <location>
        <position position="34"/>
    </location>
</feature>
<dbReference type="PIRSF" id="PIRSF000409">
    <property type="entry name" value="Ada"/>
    <property type="match status" value="1"/>
</dbReference>
<keyword evidence="3 15" id="KW-0963">Cytoplasm</keyword>
<evidence type="ECO:0000256" key="10">
    <source>
        <dbReference type="ARBA" id="ARBA00023125"/>
    </source>
</evidence>
<dbReference type="NCBIfam" id="TIGR00589">
    <property type="entry name" value="ogt"/>
    <property type="match status" value="1"/>
</dbReference>
<dbReference type="GO" id="GO:0006307">
    <property type="term" value="P:DNA alkylation repair"/>
    <property type="evidence" value="ECO:0007669"/>
    <property type="project" value="UniProtKB-UniRule"/>
</dbReference>
<evidence type="ECO:0000256" key="12">
    <source>
        <dbReference type="ARBA" id="ARBA00023163"/>
    </source>
</evidence>
<dbReference type="InterPro" id="IPR018062">
    <property type="entry name" value="HTH_AraC-typ_CS"/>
</dbReference>
<keyword evidence="9" id="KW-0805">Transcription regulation</keyword>
<dbReference type="GO" id="GO:0003908">
    <property type="term" value="F:methylated-DNA-[protein]-cysteine S-methyltransferase activity"/>
    <property type="evidence" value="ECO:0007669"/>
    <property type="project" value="UniProtKB-UniRule"/>
</dbReference>
<comment type="catalytic activity">
    <reaction evidence="14 15">
        <text>a 6-O-methyl-2'-deoxyguanosine in DNA + L-cysteinyl-[protein] = S-methyl-L-cysteinyl-[protein] + a 2'-deoxyguanosine in DNA</text>
        <dbReference type="Rhea" id="RHEA:24000"/>
        <dbReference type="Rhea" id="RHEA-COMP:10131"/>
        <dbReference type="Rhea" id="RHEA-COMP:10132"/>
        <dbReference type="Rhea" id="RHEA-COMP:11367"/>
        <dbReference type="Rhea" id="RHEA-COMP:11368"/>
        <dbReference type="ChEBI" id="CHEBI:29950"/>
        <dbReference type="ChEBI" id="CHEBI:82612"/>
        <dbReference type="ChEBI" id="CHEBI:85445"/>
        <dbReference type="ChEBI" id="CHEBI:85448"/>
        <dbReference type="EC" id="2.1.1.63"/>
    </reaction>
</comment>
<dbReference type="PROSITE" id="PS00374">
    <property type="entry name" value="MGMT"/>
    <property type="match status" value="1"/>
</dbReference>
<keyword evidence="12" id="KW-0804">Transcription</keyword>
<keyword evidence="11" id="KW-0010">Activator</keyword>
<dbReference type="GO" id="GO:0032259">
    <property type="term" value="P:methylation"/>
    <property type="evidence" value="ECO:0007669"/>
    <property type="project" value="UniProtKB-KW"/>
</dbReference>
<feature type="binding site" evidence="17">
    <location>
        <position position="65"/>
    </location>
    <ligand>
        <name>Zn(2+)</name>
        <dbReference type="ChEBI" id="CHEBI:29105"/>
    </ligand>
</feature>
<comment type="function">
    <text evidence="15">Involved in the cellular defense against the biological effects of O6-methylguanine (O6-MeG) and O4-methylthymine (O4-MeT) in DNA. Repairs the methylated nucleobase in DNA by stoichiometrically transferring the methyl group to a cysteine residue in the enzyme. This is a suicide reaction: the enzyme is irreversibly inactivated.</text>
</comment>
<dbReference type="InterPro" id="IPR036217">
    <property type="entry name" value="MethylDNA_cys_MeTrfase_DNAb"/>
</dbReference>
<evidence type="ECO:0000256" key="1">
    <source>
        <dbReference type="ARBA" id="ARBA00001286"/>
    </source>
</evidence>
<dbReference type="InterPro" id="IPR014048">
    <property type="entry name" value="MethylDNA_cys_MeTrfase_DNA-bd"/>
</dbReference>
<dbReference type="Gene3D" id="3.30.160.70">
    <property type="entry name" value="Methylated DNA-protein cysteine methyltransferase domain"/>
    <property type="match status" value="1"/>
</dbReference>
<dbReference type="PROSITE" id="PS01124">
    <property type="entry name" value="HTH_ARAC_FAMILY_2"/>
    <property type="match status" value="1"/>
</dbReference>
<dbReference type="InterPro" id="IPR023546">
    <property type="entry name" value="MGMT"/>
</dbReference>
<dbReference type="SMART" id="SM00342">
    <property type="entry name" value="HTH_ARAC"/>
    <property type="match status" value="1"/>
</dbReference>
<reference evidence="20" key="1">
    <citation type="submission" date="2009-09" db="EMBL/GenBank/DDBJ databases">
        <title>The complete chromosome of Sebaldella termitidis ATCC 33386.</title>
        <authorList>
            <consortium name="US DOE Joint Genome Institute (JGI-PGF)"/>
            <person name="Lucas S."/>
            <person name="Copeland A."/>
            <person name="Lapidus A."/>
            <person name="Glavina del Rio T."/>
            <person name="Dalin E."/>
            <person name="Tice H."/>
            <person name="Bruce D."/>
            <person name="Goodwin L."/>
            <person name="Pitluck S."/>
            <person name="Kyrpides N."/>
            <person name="Mavromatis K."/>
            <person name="Ivanova N."/>
            <person name="Mikhailova N."/>
            <person name="Sims D."/>
            <person name="Meincke L."/>
            <person name="Brettin T."/>
            <person name="Detter J.C."/>
            <person name="Han C."/>
            <person name="Larimer F."/>
            <person name="Land M."/>
            <person name="Hauser L."/>
            <person name="Markowitz V."/>
            <person name="Cheng J.F."/>
            <person name="Hugenholtz P."/>
            <person name="Woyke T."/>
            <person name="Wu D."/>
            <person name="Eisen J.A."/>
        </authorList>
    </citation>
    <scope>NUCLEOTIDE SEQUENCE [LARGE SCALE GENOMIC DNA]</scope>
    <source>
        <strain evidence="20">ATCC 33386 / NCTC 11300</strain>
    </source>
</reference>
<dbReference type="RefSeq" id="WP_012860572.1">
    <property type="nucleotide sequence ID" value="NC_013517.1"/>
</dbReference>
<evidence type="ECO:0000256" key="4">
    <source>
        <dbReference type="ARBA" id="ARBA00022603"/>
    </source>
</evidence>
<evidence type="ECO:0000256" key="14">
    <source>
        <dbReference type="ARBA" id="ARBA00049348"/>
    </source>
</evidence>
<dbReference type="InterPro" id="IPR008332">
    <property type="entry name" value="MethylG_MeTrfase_N"/>
</dbReference>
<dbReference type="Gene3D" id="1.10.10.10">
    <property type="entry name" value="Winged helix-like DNA-binding domain superfamily/Winged helix DNA-binding domain"/>
    <property type="match status" value="1"/>
</dbReference>
<dbReference type="InterPro" id="IPR035451">
    <property type="entry name" value="Ada-like_dom_sf"/>
</dbReference>
<dbReference type="Proteomes" id="UP000000845">
    <property type="component" value="Chromosome"/>
</dbReference>
<evidence type="ECO:0000256" key="8">
    <source>
        <dbReference type="ARBA" id="ARBA00022833"/>
    </source>
</evidence>
<evidence type="ECO:0000256" key="3">
    <source>
        <dbReference type="ARBA" id="ARBA00022490"/>
    </source>
</evidence>
<dbReference type="SUPFAM" id="SSF46689">
    <property type="entry name" value="Homeodomain-like"/>
    <property type="match status" value="1"/>
</dbReference>
<dbReference type="Pfam" id="PF01035">
    <property type="entry name" value="DNA_binding_1"/>
    <property type="match status" value="1"/>
</dbReference>
<evidence type="ECO:0000259" key="18">
    <source>
        <dbReference type="PROSITE" id="PS01124"/>
    </source>
</evidence>
<evidence type="ECO:0000256" key="11">
    <source>
        <dbReference type="ARBA" id="ARBA00023159"/>
    </source>
</evidence>
<dbReference type="Gene3D" id="1.10.10.60">
    <property type="entry name" value="Homeodomain-like"/>
    <property type="match status" value="1"/>
</dbReference>
<feature type="binding site" evidence="17">
    <location>
        <position position="34"/>
    </location>
    <ligand>
        <name>Zn(2+)</name>
        <dbReference type="ChEBI" id="CHEBI:29105"/>
    </ligand>
</feature>
<dbReference type="Pfam" id="PF02805">
    <property type="entry name" value="Ada_Zn_binding"/>
    <property type="match status" value="1"/>
</dbReference>
<dbReference type="AlphaFoldDB" id="D1AFU1"/>
<feature type="domain" description="HTH araC/xylS-type" evidence="18">
    <location>
        <begin position="78"/>
        <end position="178"/>
    </location>
</feature>
<keyword evidence="5 15" id="KW-0808">Transferase</keyword>
<feature type="binding site" evidence="17">
    <location>
        <position position="68"/>
    </location>
    <ligand>
        <name>Zn(2+)</name>
        <dbReference type="ChEBI" id="CHEBI:29105"/>
    </ligand>
</feature>
<keyword evidence="13 15" id="KW-0234">DNA repair</keyword>
<dbReference type="CDD" id="cd06445">
    <property type="entry name" value="ATase"/>
    <property type="match status" value="1"/>
</dbReference>
<keyword evidence="8 17" id="KW-0862">Zinc</keyword>
<dbReference type="GO" id="GO:0008270">
    <property type="term" value="F:zinc ion binding"/>
    <property type="evidence" value="ECO:0007669"/>
    <property type="project" value="InterPro"/>
</dbReference>
<dbReference type="InterPro" id="IPR001497">
    <property type="entry name" value="MethylDNA_cys_MeTrfase_AS"/>
</dbReference>
<comment type="similarity">
    <text evidence="2 15">Belongs to the MGMT family.</text>
</comment>
<keyword evidence="4 15" id="KW-0489">Methyltransferase</keyword>
<evidence type="ECO:0000256" key="13">
    <source>
        <dbReference type="ARBA" id="ARBA00023204"/>
    </source>
</evidence>
<organism evidence="19 20">
    <name type="scientific">Sebaldella termitidis (strain ATCC 33386 / NCTC 11300)</name>
    <dbReference type="NCBI Taxonomy" id="526218"/>
    <lineage>
        <taxon>Bacteria</taxon>
        <taxon>Fusobacteriati</taxon>
        <taxon>Fusobacteriota</taxon>
        <taxon>Fusobacteriia</taxon>
        <taxon>Fusobacteriales</taxon>
        <taxon>Leptotrichiaceae</taxon>
        <taxon>Sebaldella</taxon>
    </lineage>
</organism>
<dbReference type="InterPro" id="IPR036388">
    <property type="entry name" value="WH-like_DNA-bd_sf"/>
</dbReference>
<dbReference type="SUPFAM" id="SSF53155">
    <property type="entry name" value="Methylated DNA-protein cysteine methyltransferase domain"/>
    <property type="match status" value="1"/>
</dbReference>
<evidence type="ECO:0000256" key="16">
    <source>
        <dbReference type="PIRSR" id="PIRSR000409-1"/>
    </source>
</evidence>
<dbReference type="InterPro" id="IPR036631">
    <property type="entry name" value="MGMT_N_sf"/>
</dbReference>
<evidence type="ECO:0000256" key="2">
    <source>
        <dbReference type="ARBA" id="ARBA00008711"/>
    </source>
</evidence>
<keyword evidence="20" id="KW-1185">Reference proteome</keyword>
<feature type="binding site" evidence="17">
    <location>
        <position position="38"/>
    </location>
    <ligand>
        <name>Zn(2+)</name>
        <dbReference type="ChEBI" id="CHEBI:29105"/>
    </ligand>
</feature>
<dbReference type="FunFam" id="1.10.10.10:FF:000214">
    <property type="entry name" value="Methylated-DNA--protein-cysteine methyltransferase"/>
    <property type="match status" value="1"/>
</dbReference>
<comment type="miscellaneous">
    <text evidence="15">This enzyme catalyzes only one turnover and therefore is not strictly catalytic. According to one definition, an enzyme is a biocatalyst that acts repeatedly and over many reaction cycles.</text>
</comment>
<evidence type="ECO:0000256" key="7">
    <source>
        <dbReference type="ARBA" id="ARBA00022763"/>
    </source>
</evidence>
<keyword evidence="7 15" id="KW-0227">DNA damage</keyword>
<evidence type="ECO:0000256" key="15">
    <source>
        <dbReference type="HAMAP-Rule" id="MF_00772"/>
    </source>
</evidence>
<dbReference type="PANTHER" id="PTHR10815:SF5">
    <property type="entry name" value="METHYLATED-DNA--PROTEIN-CYSTEINE METHYLTRANSFERASE"/>
    <property type="match status" value="1"/>
</dbReference>
<dbReference type="KEGG" id="str:Sterm_1108"/>